<protein>
    <submittedName>
        <fullName evidence="1">Uncharacterized protein</fullName>
    </submittedName>
</protein>
<sequence>MRYAVTPGINLSNWPLTGSHPEFHRKSFRIERLLFVGQQVGVHDAPDTVVGFEVLSKVDIGDEQIESWGIINAGIGEYSSPV</sequence>
<organism evidence="1 2">
    <name type="scientific">Patella caerulea</name>
    <name type="common">Rayed Mediterranean limpet</name>
    <dbReference type="NCBI Taxonomy" id="87958"/>
    <lineage>
        <taxon>Eukaryota</taxon>
        <taxon>Metazoa</taxon>
        <taxon>Spiralia</taxon>
        <taxon>Lophotrochozoa</taxon>
        <taxon>Mollusca</taxon>
        <taxon>Gastropoda</taxon>
        <taxon>Patellogastropoda</taxon>
        <taxon>Patelloidea</taxon>
        <taxon>Patellidae</taxon>
        <taxon>Patella</taxon>
    </lineage>
</organism>
<proteinExistence type="predicted"/>
<dbReference type="EMBL" id="JAZGQO010000002">
    <property type="protein sequence ID" value="KAK6192671.1"/>
    <property type="molecule type" value="Genomic_DNA"/>
</dbReference>
<name>A0AAN8KB52_PATCE</name>
<comment type="caution">
    <text evidence="1">The sequence shown here is derived from an EMBL/GenBank/DDBJ whole genome shotgun (WGS) entry which is preliminary data.</text>
</comment>
<dbReference type="AlphaFoldDB" id="A0AAN8KB52"/>
<keyword evidence="2" id="KW-1185">Reference proteome</keyword>
<reference evidence="1 2" key="1">
    <citation type="submission" date="2024-01" db="EMBL/GenBank/DDBJ databases">
        <title>The genome of the rayed Mediterranean limpet Patella caerulea (Linnaeus, 1758).</title>
        <authorList>
            <person name="Anh-Thu Weber A."/>
            <person name="Halstead-Nussloch G."/>
        </authorList>
    </citation>
    <scope>NUCLEOTIDE SEQUENCE [LARGE SCALE GENOMIC DNA]</scope>
    <source>
        <strain evidence="1">AATW-2023a</strain>
        <tissue evidence="1">Whole specimen</tissue>
    </source>
</reference>
<dbReference type="Proteomes" id="UP001347796">
    <property type="component" value="Unassembled WGS sequence"/>
</dbReference>
<gene>
    <name evidence="1" type="ORF">SNE40_004105</name>
</gene>
<evidence type="ECO:0000313" key="1">
    <source>
        <dbReference type="EMBL" id="KAK6192671.1"/>
    </source>
</evidence>
<accession>A0AAN8KB52</accession>
<evidence type="ECO:0000313" key="2">
    <source>
        <dbReference type="Proteomes" id="UP001347796"/>
    </source>
</evidence>